<accession>A0A1F8GCC7</accession>
<dbReference type="InterPro" id="IPR035901">
    <property type="entry name" value="GIY-YIG_endonuc_sf"/>
</dbReference>
<dbReference type="CDD" id="cd10434">
    <property type="entry name" value="GIY-YIG_UvrC_Cho"/>
    <property type="match status" value="1"/>
</dbReference>
<feature type="domain" description="UvrC family homology region profile" evidence="3">
    <location>
        <begin position="266"/>
        <end position="411"/>
    </location>
</feature>
<organism evidence="4 5">
    <name type="scientific">Candidatus Yanofskybacteria bacterium RIFCSPLOWO2_01_FULL_42_49</name>
    <dbReference type="NCBI Taxonomy" id="1802694"/>
    <lineage>
        <taxon>Bacteria</taxon>
        <taxon>Candidatus Yanofskyibacteriota</taxon>
    </lineage>
</organism>
<proteinExistence type="predicted"/>
<evidence type="ECO:0008006" key="6">
    <source>
        <dbReference type="Google" id="ProtNLM"/>
    </source>
</evidence>
<dbReference type="Gene3D" id="3.30.420.340">
    <property type="entry name" value="UvrC, RNAse H endonuclease domain"/>
    <property type="match status" value="1"/>
</dbReference>
<dbReference type="Pfam" id="PF01541">
    <property type="entry name" value="GIY-YIG"/>
    <property type="match status" value="1"/>
</dbReference>
<name>A0A1F8GCC7_9BACT</name>
<dbReference type="InterPro" id="IPR001162">
    <property type="entry name" value="UvrC_RNase_H_dom"/>
</dbReference>
<dbReference type="SUPFAM" id="SSF82771">
    <property type="entry name" value="GIY-YIG endonuclease"/>
    <property type="match status" value="1"/>
</dbReference>
<gene>
    <name evidence="4" type="ORF">A2918_02755</name>
</gene>
<feature type="domain" description="GIY-YIG" evidence="2">
    <location>
        <begin position="19"/>
        <end position="95"/>
    </location>
</feature>
<comment type="caution">
    <text evidence="4">The sequence shown here is derived from an EMBL/GenBank/DDBJ whole genome shotgun (WGS) entry which is preliminary data.</text>
</comment>
<dbReference type="InterPro" id="IPR036876">
    <property type="entry name" value="UVR_dom_sf"/>
</dbReference>
<dbReference type="InterPro" id="IPR000305">
    <property type="entry name" value="GIY-YIG_endonuc"/>
</dbReference>
<feature type="domain" description="UVR" evidence="1">
    <location>
        <begin position="239"/>
        <end position="274"/>
    </location>
</feature>
<evidence type="ECO:0000259" key="2">
    <source>
        <dbReference type="PROSITE" id="PS50164"/>
    </source>
</evidence>
<dbReference type="Proteomes" id="UP000178227">
    <property type="component" value="Unassembled WGS sequence"/>
</dbReference>
<dbReference type="PANTHER" id="PTHR30562:SF1">
    <property type="entry name" value="UVRABC SYSTEM PROTEIN C"/>
    <property type="match status" value="1"/>
</dbReference>
<dbReference type="SUPFAM" id="SSF46600">
    <property type="entry name" value="C-terminal UvrC-binding domain of UvrB"/>
    <property type="match status" value="1"/>
</dbReference>
<dbReference type="EMBL" id="MGKI01000006">
    <property type="protein sequence ID" value="OGN23027.1"/>
    <property type="molecule type" value="Genomic_DNA"/>
</dbReference>
<dbReference type="GO" id="GO:0009380">
    <property type="term" value="C:excinuclease repair complex"/>
    <property type="evidence" value="ECO:0007669"/>
    <property type="project" value="TreeGrafter"/>
</dbReference>
<dbReference type="PANTHER" id="PTHR30562">
    <property type="entry name" value="UVRC/OXIDOREDUCTASE"/>
    <property type="match status" value="1"/>
</dbReference>
<dbReference type="STRING" id="1802694.A2918_02755"/>
<evidence type="ECO:0000259" key="3">
    <source>
        <dbReference type="PROSITE" id="PS50165"/>
    </source>
</evidence>
<evidence type="ECO:0000313" key="5">
    <source>
        <dbReference type="Proteomes" id="UP000178227"/>
    </source>
</evidence>
<dbReference type="GO" id="GO:0006289">
    <property type="term" value="P:nucleotide-excision repair"/>
    <property type="evidence" value="ECO:0007669"/>
    <property type="project" value="InterPro"/>
</dbReference>
<dbReference type="Gene3D" id="3.40.1440.10">
    <property type="entry name" value="GIY-YIG endonuclease"/>
    <property type="match status" value="1"/>
</dbReference>
<dbReference type="InterPro" id="IPR038476">
    <property type="entry name" value="UvrC_RNase_H_dom_sf"/>
</dbReference>
<evidence type="ECO:0000313" key="4">
    <source>
        <dbReference type="EMBL" id="OGN23027.1"/>
    </source>
</evidence>
<sequence>MFQPMTTEQLKLVWKNLPEKTGIYLFQGANNKPLYIGKALNLKTRVSQYVKTGDLRLQKMVSLAKDIKVIETGSDIGALILESQLIKKHKPAFNIMLRDDKQYFYVIFTKEKFPKIFLSHQPSAISHKPLTSIGPFTDGTALKTTLRYLRRVFPYCTCKKPHNNFCLNYHIGKCAGICCLKQQSRIYNFSRWQSHRGSSTKSGQLFRQRRIRLWRTISKEKEYGRNVKAVKDILNGEKTSLLKKLEKEMVALGKKEEFDKAIETRNKIDKIKRVFENASIIQNIPYYDISNNHNERALLELKKFLKLKQLPHHIEGYDVANIQGKYAVGAMVLFTDGKPDKSGYRRFKILNPKSETLNKFQILNSKFKTGGDVGMLKEILTRRFRHPEWSLPDLIVIDGGKAQLNTALAVLRELRIMNNELRITALTKDERHRGSKIFIAGKKNAIPLSRLPISVKNLLLQVNAEAHRFAIGYYRQLHRRSIETRNF</sequence>
<dbReference type="InterPro" id="IPR047296">
    <property type="entry name" value="GIY-YIG_UvrC_Cho"/>
</dbReference>
<dbReference type="SMART" id="SM00465">
    <property type="entry name" value="GIYc"/>
    <property type="match status" value="1"/>
</dbReference>
<protein>
    <recommendedName>
        <fullName evidence="6">Excinuclease ABC subunit C</fullName>
    </recommendedName>
</protein>
<evidence type="ECO:0000259" key="1">
    <source>
        <dbReference type="PROSITE" id="PS50151"/>
    </source>
</evidence>
<dbReference type="InterPro" id="IPR001943">
    <property type="entry name" value="UVR_dom"/>
</dbReference>
<dbReference type="PROSITE" id="PS50164">
    <property type="entry name" value="GIY_YIG"/>
    <property type="match status" value="1"/>
</dbReference>
<dbReference type="Pfam" id="PF08459">
    <property type="entry name" value="UvrC_RNaseH_dom"/>
    <property type="match status" value="1"/>
</dbReference>
<dbReference type="PROSITE" id="PS50151">
    <property type="entry name" value="UVR"/>
    <property type="match status" value="1"/>
</dbReference>
<dbReference type="PROSITE" id="PS50165">
    <property type="entry name" value="UVRC"/>
    <property type="match status" value="1"/>
</dbReference>
<dbReference type="GO" id="GO:0009381">
    <property type="term" value="F:excinuclease ABC activity"/>
    <property type="evidence" value="ECO:0007669"/>
    <property type="project" value="InterPro"/>
</dbReference>
<dbReference type="AlphaFoldDB" id="A0A1F8GCC7"/>
<reference evidence="4 5" key="1">
    <citation type="journal article" date="2016" name="Nat. Commun.">
        <title>Thousands of microbial genomes shed light on interconnected biogeochemical processes in an aquifer system.</title>
        <authorList>
            <person name="Anantharaman K."/>
            <person name="Brown C.T."/>
            <person name="Hug L.A."/>
            <person name="Sharon I."/>
            <person name="Castelle C.J."/>
            <person name="Probst A.J."/>
            <person name="Thomas B.C."/>
            <person name="Singh A."/>
            <person name="Wilkins M.J."/>
            <person name="Karaoz U."/>
            <person name="Brodie E.L."/>
            <person name="Williams K.H."/>
            <person name="Hubbard S.S."/>
            <person name="Banfield J.F."/>
        </authorList>
    </citation>
    <scope>NUCLEOTIDE SEQUENCE [LARGE SCALE GENOMIC DNA]</scope>
</reference>
<dbReference type="InterPro" id="IPR050066">
    <property type="entry name" value="UvrABC_protein_C"/>
</dbReference>